<evidence type="ECO:0000313" key="1">
    <source>
        <dbReference type="EMBL" id="RZB59622.1"/>
    </source>
</evidence>
<protein>
    <submittedName>
        <fullName evidence="1">Uncharacterized protein</fullName>
    </submittedName>
</protein>
<keyword evidence="2" id="KW-1185">Reference proteome</keyword>
<sequence length="84" mass="9926">MLTEGEKTNMYEHLIFHYLQNKKLLGSFSVCNSYINSHRDSSYRTFYLFTKAYTEIHIFQQHVEGTTTIKHIFHGNIILQPDNA</sequence>
<dbReference type="Proteomes" id="UP000289340">
    <property type="component" value="Chromosome 16"/>
</dbReference>
<dbReference type="EMBL" id="QZWG01000016">
    <property type="protein sequence ID" value="RZB59622.1"/>
    <property type="molecule type" value="Genomic_DNA"/>
</dbReference>
<comment type="caution">
    <text evidence="1">The sequence shown here is derived from an EMBL/GenBank/DDBJ whole genome shotgun (WGS) entry which is preliminary data.</text>
</comment>
<proteinExistence type="predicted"/>
<evidence type="ECO:0000313" key="2">
    <source>
        <dbReference type="Proteomes" id="UP000289340"/>
    </source>
</evidence>
<name>A0A445GEH6_GLYSO</name>
<reference evidence="1 2" key="1">
    <citation type="submission" date="2018-09" db="EMBL/GenBank/DDBJ databases">
        <title>A high-quality reference genome of wild soybean provides a powerful tool to mine soybean genomes.</title>
        <authorList>
            <person name="Xie M."/>
            <person name="Chung C.Y.L."/>
            <person name="Li M.-W."/>
            <person name="Wong F.-L."/>
            <person name="Chan T.-F."/>
            <person name="Lam H.-M."/>
        </authorList>
    </citation>
    <scope>NUCLEOTIDE SEQUENCE [LARGE SCALE GENOMIC DNA]</scope>
    <source>
        <strain evidence="2">cv. W05</strain>
        <tissue evidence="1">Hypocotyl of etiolated seedlings</tissue>
    </source>
</reference>
<organism evidence="1 2">
    <name type="scientific">Glycine soja</name>
    <name type="common">Wild soybean</name>
    <dbReference type="NCBI Taxonomy" id="3848"/>
    <lineage>
        <taxon>Eukaryota</taxon>
        <taxon>Viridiplantae</taxon>
        <taxon>Streptophyta</taxon>
        <taxon>Embryophyta</taxon>
        <taxon>Tracheophyta</taxon>
        <taxon>Spermatophyta</taxon>
        <taxon>Magnoliopsida</taxon>
        <taxon>eudicotyledons</taxon>
        <taxon>Gunneridae</taxon>
        <taxon>Pentapetalae</taxon>
        <taxon>rosids</taxon>
        <taxon>fabids</taxon>
        <taxon>Fabales</taxon>
        <taxon>Fabaceae</taxon>
        <taxon>Papilionoideae</taxon>
        <taxon>50 kb inversion clade</taxon>
        <taxon>NPAAA clade</taxon>
        <taxon>indigoferoid/millettioid clade</taxon>
        <taxon>Phaseoleae</taxon>
        <taxon>Glycine</taxon>
        <taxon>Glycine subgen. Soja</taxon>
    </lineage>
</organism>
<dbReference type="AlphaFoldDB" id="A0A445GEH6"/>
<gene>
    <name evidence="1" type="ORF">D0Y65_042721</name>
</gene>
<accession>A0A445GEH6</accession>